<keyword evidence="2" id="KW-0472">Membrane</keyword>
<evidence type="ECO:0000313" key="4">
    <source>
        <dbReference type="Proteomes" id="UP000290759"/>
    </source>
</evidence>
<dbReference type="InterPro" id="IPR052534">
    <property type="entry name" value="Extracell_DNA_Util/SecSys_Comp"/>
</dbReference>
<keyword evidence="2" id="KW-0812">Transmembrane</keyword>
<keyword evidence="2" id="KW-1133">Transmembrane helix</keyword>
<dbReference type="InterPro" id="IPR007813">
    <property type="entry name" value="PilN"/>
</dbReference>
<feature type="region of interest" description="Disordered" evidence="1">
    <location>
        <begin position="340"/>
        <end position="365"/>
    </location>
</feature>
<evidence type="ECO:0008006" key="5">
    <source>
        <dbReference type="Google" id="ProtNLM"/>
    </source>
</evidence>
<reference evidence="3 4" key="1">
    <citation type="submission" date="2018-12" db="EMBL/GenBank/DDBJ databases">
        <authorList>
            <person name="Grouzdev D.S."/>
            <person name="Krutkina M.S."/>
        </authorList>
    </citation>
    <scope>NUCLEOTIDE SEQUENCE [LARGE SCALE GENOMIC DNA]</scope>
    <source>
        <strain evidence="3 4">RmlP026</strain>
    </source>
</reference>
<feature type="transmembrane region" description="Helical" evidence="2">
    <location>
        <begin position="195"/>
        <end position="216"/>
    </location>
</feature>
<dbReference type="PANTHER" id="PTHR40278:SF1">
    <property type="entry name" value="DNA UTILIZATION PROTEIN HOFN"/>
    <property type="match status" value="1"/>
</dbReference>
<protein>
    <recommendedName>
        <fullName evidence="5">Fimbrial assembly protein</fullName>
    </recommendedName>
</protein>
<dbReference type="PANTHER" id="PTHR40278">
    <property type="entry name" value="DNA UTILIZATION PROTEIN HOFN"/>
    <property type="match status" value="1"/>
</dbReference>
<comment type="caution">
    <text evidence="3">The sequence shown here is derived from an EMBL/GenBank/DDBJ whole genome shotgun (WGS) entry which is preliminary data.</text>
</comment>
<reference evidence="3 4" key="2">
    <citation type="submission" date="2019-02" db="EMBL/GenBank/DDBJ databases">
        <title>'Lichenibacterium ramalinii' gen. nov. sp. nov., 'Lichenibacterium minor' gen. nov. sp. nov.</title>
        <authorList>
            <person name="Pankratov T."/>
        </authorList>
    </citation>
    <scope>NUCLEOTIDE SEQUENCE [LARGE SCALE GENOMIC DNA]</scope>
    <source>
        <strain evidence="3 4">RmlP026</strain>
    </source>
</reference>
<evidence type="ECO:0000313" key="3">
    <source>
        <dbReference type="EMBL" id="RYC32062.1"/>
    </source>
</evidence>
<dbReference type="RefSeq" id="WP_129226057.1">
    <property type="nucleotide sequence ID" value="NZ_QYBB01000009.1"/>
</dbReference>
<evidence type="ECO:0000256" key="1">
    <source>
        <dbReference type="SAM" id="MobiDB-lite"/>
    </source>
</evidence>
<dbReference type="EMBL" id="QYBB01000009">
    <property type="protein sequence ID" value="RYC32062.1"/>
    <property type="molecule type" value="Genomic_DNA"/>
</dbReference>
<proteinExistence type="predicted"/>
<gene>
    <name evidence="3" type="ORF">D3273_10025</name>
</gene>
<dbReference type="OrthoDB" id="8196557at2"/>
<dbReference type="Proteomes" id="UP000290759">
    <property type="component" value="Unassembled WGS sequence"/>
</dbReference>
<keyword evidence="4" id="KW-1185">Reference proteome</keyword>
<accession>A0A4Q2U6U8</accession>
<organism evidence="3 4">
    <name type="scientific">Lichenibacterium minor</name>
    <dbReference type="NCBI Taxonomy" id="2316528"/>
    <lineage>
        <taxon>Bacteria</taxon>
        <taxon>Pseudomonadati</taxon>
        <taxon>Pseudomonadota</taxon>
        <taxon>Alphaproteobacteria</taxon>
        <taxon>Hyphomicrobiales</taxon>
        <taxon>Lichenihabitantaceae</taxon>
        <taxon>Lichenibacterium</taxon>
    </lineage>
</organism>
<dbReference type="Pfam" id="PF05137">
    <property type="entry name" value="PilN"/>
    <property type="match status" value="1"/>
</dbReference>
<feature type="transmembrane region" description="Helical" evidence="2">
    <location>
        <begin position="6"/>
        <end position="24"/>
    </location>
</feature>
<name>A0A4Q2U6U8_9HYPH</name>
<dbReference type="AlphaFoldDB" id="A0A4Q2U6U8"/>
<evidence type="ECO:0000256" key="2">
    <source>
        <dbReference type="SAM" id="Phobius"/>
    </source>
</evidence>
<sequence>MLSKLGTWWTWFVEGLVEALLWGLDRARRAAPVRIEFGGPEVAVLGADGARLGRLTPGDGPALFEPADLPRRLAGAAVDVVVPAAWIARRELDPVALASRPFLDAFVRHQIERVTPWRVGDTHYRILDRPMPDDPARLAVAVAVMPKRLVARALAAVEPLHPKGVRLRGADDPAGAAAISIGGGRSHQAAALRRGVVGGLGALALAAVALVGVLQWQGAQVRDDIDEQDRVLDGRKAVLARERRAADPGGAAAGKLRALREARPSAVAVIDALSAALPDSAHLTALSIDGDHVTVAGVSGEPSALVPALETSGDFAAVAFGAATTRAEAGGGDRFTLEMKALPPRSDHAGPPQGDAASPVARAAP</sequence>